<dbReference type="CDD" id="cd05242">
    <property type="entry name" value="SDR_a8"/>
    <property type="match status" value="1"/>
</dbReference>
<dbReference type="KEGG" id="chya:V22_09680"/>
<dbReference type="Pfam" id="PF08338">
    <property type="entry name" value="DUF1731"/>
    <property type="match status" value="1"/>
</dbReference>
<proteinExistence type="inferred from homology"/>
<dbReference type="InterPro" id="IPR001509">
    <property type="entry name" value="Epimerase_deHydtase"/>
</dbReference>
<dbReference type="Pfam" id="PF01370">
    <property type="entry name" value="Epimerase"/>
    <property type="match status" value="1"/>
</dbReference>
<evidence type="ECO:0000256" key="1">
    <source>
        <dbReference type="ARBA" id="ARBA00008918"/>
    </source>
</evidence>
<dbReference type="PANTHER" id="PTHR11092">
    <property type="entry name" value="SUGAR NUCLEOTIDE EPIMERASE RELATED"/>
    <property type="match status" value="1"/>
</dbReference>
<dbReference type="Gene3D" id="3.30.530.20">
    <property type="match status" value="1"/>
</dbReference>
<protein>
    <submittedName>
        <fullName evidence="4">Epimerase family protein</fullName>
    </submittedName>
</protein>
<dbReference type="InterPro" id="IPR005031">
    <property type="entry name" value="COQ10_START"/>
</dbReference>
<dbReference type="InterPro" id="IPR010099">
    <property type="entry name" value="SDR39U1"/>
</dbReference>
<feature type="domain" description="Ketoreductase" evidence="3">
    <location>
        <begin position="167"/>
        <end position="355"/>
    </location>
</feature>
<dbReference type="SUPFAM" id="SSF51735">
    <property type="entry name" value="NAD(P)-binding Rossmann-fold domains"/>
    <property type="match status" value="1"/>
</dbReference>
<dbReference type="InterPro" id="IPR036291">
    <property type="entry name" value="NAD(P)-bd_dom_sf"/>
</dbReference>
<sequence length="479" mass="53373">MREEPRIRKAQHDMSTFEYQSILPFPPEEVFQWHANPGAFQRLTPPWEPVEMVSTTGGIRDGDIVELKVSPVWPVNIKMVAKHQNYKEGESFQDVQQSGPFTKWEHTHSMQPTEEGCRLIDHIEYQAPLGIFDGFFQPKLRKMFTYRHAATRDDLNLHHQYRDRERMHVLISGATGLVGSQLMPFLTTGGHTVSVLSRSKSVSDPAARNLISNVATWDIKNETVDLAELPPVDAVVHLAGEPILGRWTEEKKRRIYNSRVNGTRLLCEALAKLPNKPKVLVCASAVGIYGDRGDEVLTESSPPFNELEGKGNDFLSETCMAWEVACEPARQAGIRVVNLRVGIVLSQAGGALKQMLPIFQAAAGGRLGSGQQWWSWISLDDLIGAIHHAMMNEEVTGPMNGTAPEPVTNAQFTKMLGRVLRRPTCLPVPEFGPKLLLGEELANATLFVSARVEPKLLQETGYTFRHPSLEGALKHLLGK</sequence>
<comment type="similarity">
    <text evidence="1">Belongs to the ribosome association toxin RatA family.</text>
</comment>
<dbReference type="SUPFAM" id="SSF55961">
    <property type="entry name" value="Bet v1-like"/>
    <property type="match status" value="1"/>
</dbReference>
<keyword evidence="5" id="KW-1185">Reference proteome</keyword>
<accession>A0A517T5V1</accession>
<evidence type="ECO:0000256" key="2">
    <source>
        <dbReference type="ARBA" id="ARBA00009353"/>
    </source>
</evidence>
<dbReference type="InterPro" id="IPR013549">
    <property type="entry name" value="DUF1731"/>
</dbReference>
<dbReference type="CDD" id="cd07820">
    <property type="entry name" value="SRPBCC_3"/>
    <property type="match status" value="1"/>
</dbReference>
<evidence type="ECO:0000313" key="5">
    <source>
        <dbReference type="Proteomes" id="UP000319976"/>
    </source>
</evidence>
<dbReference type="InterPro" id="IPR057326">
    <property type="entry name" value="KR_dom"/>
</dbReference>
<dbReference type="Proteomes" id="UP000319976">
    <property type="component" value="Chromosome"/>
</dbReference>
<dbReference type="AlphaFoldDB" id="A0A517T5V1"/>
<evidence type="ECO:0000259" key="3">
    <source>
        <dbReference type="SMART" id="SM00822"/>
    </source>
</evidence>
<dbReference type="PANTHER" id="PTHR11092:SF0">
    <property type="entry name" value="EPIMERASE FAMILY PROTEIN SDR39U1"/>
    <property type="match status" value="1"/>
</dbReference>
<dbReference type="EMBL" id="CP036316">
    <property type="protein sequence ID" value="QDT63743.1"/>
    <property type="molecule type" value="Genomic_DNA"/>
</dbReference>
<dbReference type="InterPro" id="IPR023393">
    <property type="entry name" value="START-like_dom_sf"/>
</dbReference>
<gene>
    <name evidence="4" type="ORF">V22_09680</name>
</gene>
<dbReference type="SMART" id="SM00822">
    <property type="entry name" value="PKS_KR"/>
    <property type="match status" value="1"/>
</dbReference>
<dbReference type="Pfam" id="PF03364">
    <property type="entry name" value="Polyketide_cyc"/>
    <property type="match status" value="1"/>
</dbReference>
<dbReference type="NCBIfam" id="TIGR01777">
    <property type="entry name" value="yfcH"/>
    <property type="match status" value="1"/>
</dbReference>
<evidence type="ECO:0000313" key="4">
    <source>
        <dbReference type="EMBL" id="QDT63743.1"/>
    </source>
</evidence>
<comment type="similarity">
    <text evidence="2">Belongs to the NAD(P)-dependent epimerase/dehydratase family. SDR39U1 subfamily.</text>
</comment>
<name>A0A517T5V1_9PLAN</name>
<dbReference type="Gene3D" id="3.40.50.720">
    <property type="entry name" value="NAD(P)-binding Rossmann-like Domain"/>
    <property type="match status" value="1"/>
</dbReference>
<reference evidence="4 5" key="1">
    <citation type="submission" date="2019-02" db="EMBL/GenBank/DDBJ databases">
        <title>Deep-cultivation of Planctomycetes and their phenomic and genomic characterization uncovers novel biology.</title>
        <authorList>
            <person name="Wiegand S."/>
            <person name="Jogler M."/>
            <person name="Boedeker C."/>
            <person name="Pinto D."/>
            <person name="Vollmers J."/>
            <person name="Rivas-Marin E."/>
            <person name="Kohn T."/>
            <person name="Peeters S.H."/>
            <person name="Heuer A."/>
            <person name="Rast P."/>
            <person name="Oberbeckmann S."/>
            <person name="Bunk B."/>
            <person name="Jeske O."/>
            <person name="Meyerdierks A."/>
            <person name="Storesund J.E."/>
            <person name="Kallscheuer N."/>
            <person name="Luecker S."/>
            <person name="Lage O.M."/>
            <person name="Pohl T."/>
            <person name="Merkel B.J."/>
            <person name="Hornburger P."/>
            <person name="Mueller R.-W."/>
            <person name="Bruemmer F."/>
            <person name="Labrenz M."/>
            <person name="Spormann A.M."/>
            <person name="Op den Camp H."/>
            <person name="Overmann J."/>
            <person name="Amann R."/>
            <person name="Jetten M.S.M."/>
            <person name="Mascher T."/>
            <person name="Medema M.H."/>
            <person name="Devos D.P."/>
            <person name="Kaster A.-K."/>
            <person name="Ovreas L."/>
            <person name="Rohde M."/>
            <person name="Galperin M.Y."/>
            <person name="Jogler C."/>
        </authorList>
    </citation>
    <scope>NUCLEOTIDE SEQUENCE [LARGE SCALE GENOMIC DNA]</scope>
    <source>
        <strain evidence="4 5">V22</strain>
    </source>
</reference>
<organism evidence="4 5">
    <name type="scientific">Calycomorphotria hydatis</name>
    <dbReference type="NCBI Taxonomy" id="2528027"/>
    <lineage>
        <taxon>Bacteria</taxon>
        <taxon>Pseudomonadati</taxon>
        <taxon>Planctomycetota</taxon>
        <taxon>Planctomycetia</taxon>
        <taxon>Planctomycetales</taxon>
        <taxon>Planctomycetaceae</taxon>
        <taxon>Calycomorphotria</taxon>
    </lineage>
</organism>